<dbReference type="SUPFAM" id="SSF55874">
    <property type="entry name" value="ATPase domain of HSP90 chaperone/DNA topoisomerase II/histidine kinase"/>
    <property type="match status" value="1"/>
</dbReference>
<evidence type="ECO:0000313" key="11">
    <source>
        <dbReference type="Proteomes" id="UP001412239"/>
    </source>
</evidence>
<name>A0A292Q0K8_9PEZI</name>
<feature type="region of interest" description="Disordered" evidence="7">
    <location>
        <begin position="809"/>
        <end position="831"/>
    </location>
</feature>
<keyword evidence="5" id="KW-0418">Kinase</keyword>
<dbReference type="PANTHER" id="PTHR43047:SF72">
    <property type="entry name" value="OSMOSENSING HISTIDINE PROTEIN KINASE SLN1"/>
    <property type="match status" value="1"/>
</dbReference>
<evidence type="ECO:0000256" key="7">
    <source>
        <dbReference type="SAM" id="MobiDB-lite"/>
    </source>
</evidence>
<dbReference type="SUPFAM" id="SSF47384">
    <property type="entry name" value="Homodimeric domain of signal transducing histidine kinase"/>
    <property type="match status" value="1"/>
</dbReference>
<dbReference type="GO" id="GO:0009927">
    <property type="term" value="F:histidine phosphotransfer kinase activity"/>
    <property type="evidence" value="ECO:0007669"/>
    <property type="project" value="TreeGrafter"/>
</dbReference>
<dbReference type="EC" id="2.7.13.3" evidence="2"/>
<dbReference type="Pfam" id="PF00512">
    <property type="entry name" value="HisKA"/>
    <property type="match status" value="1"/>
</dbReference>
<evidence type="ECO:0000256" key="5">
    <source>
        <dbReference type="ARBA" id="ARBA00022777"/>
    </source>
</evidence>
<dbReference type="CDD" id="cd00082">
    <property type="entry name" value="HisKA"/>
    <property type="match status" value="1"/>
</dbReference>
<feature type="domain" description="Response regulatory" evidence="9">
    <location>
        <begin position="1338"/>
        <end position="1452"/>
    </location>
</feature>
<dbReference type="InterPro" id="IPR036890">
    <property type="entry name" value="HATPase_C_sf"/>
</dbReference>
<dbReference type="InterPro" id="IPR003594">
    <property type="entry name" value="HATPase_dom"/>
</dbReference>
<feature type="compositionally biased region" description="Low complexity" evidence="7">
    <location>
        <begin position="1245"/>
        <end position="1258"/>
    </location>
</feature>
<accession>A0A292Q0K8</accession>
<evidence type="ECO:0000313" key="10">
    <source>
        <dbReference type="EMBL" id="CUS12495.1"/>
    </source>
</evidence>
<feature type="compositionally biased region" description="Low complexity" evidence="7">
    <location>
        <begin position="427"/>
        <end position="453"/>
    </location>
</feature>
<dbReference type="Proteomes" id="UP001412239">
    <property type="component" value="Unassembled WGS sequence"/>
</dbReference>
<feature type="region of interest" description="Disordered" evidence="7">
    <location>
        <begin position="427"/>
        <end position="473"/>
    </location>
</feature>
<keyword evidence="11" id="KW-1185">Reference proteome</keyword>
<dbReference type="InterPro" id="IPR036097">
    <property type="entry name" value="HisK_dim/P_sf"/>
</dbReference>
<dbReference type="Pfam" id="PF02518">
    <property type="entry name" value="HATPase_c"/>
    <property type="match status" value="1"/>
</dbReference>
<organism evidence="10 11">
    <name type="scientific">Tuber aestivum</name>
    <name type="common">summer truffle</name>
    <dbReference type="NCBI Taxonomy" id="59557"/>
    <lineage>
        <taxon>Eukaryota</taxon>
        <taxon>Fungi</taxon>
        <taxon>Dikarya</taxon>
        <taxon>Ascomycota</taxon>
        <taxon>Pezizomycotina</taxon>
        <taxon>Pezizomycetes</taxon>
        <taxon>Pezizales</taxon>
        <taxon>Tuberaceae</taxon>
        <taxon>Tuber</taxon>
    </lineage>
</organism>
<dbReference type="SUPFAM" id="SSF52172">
    <property type="entry name" value="CheY-like"/>
    <property type="match status" value="1"/>
</dbReference>
<feature type="modified residue" description="4-aspartylphosphate" evidence="6">
    <location>
        <position position="1382"/>
    </location>
</feature>
<reference evidence="10" key="1">
    <citation type="submission" date="2015-10" db="EMBL/GenBank/DDBJ databases">
        <authorList>
            <person name="Regsiter A."/>
            <person name="william w."/>
        </authorList>
    </citation>
    <scope>NUCLEOTIDE SEQUENCE</scope>
    <source>
        <strain evidence="10">Montdore</strain>
    </source>
</reference>
<dbReference type="InterPro" id="IPR004358">
    <property type="entry name" value="Sig_transdc_His_kin-like_C"/>
</dbReference>
<dbReference type="PRINTS" id="PR00344">
    <property type="entry name" value="BCTRLSENSOR"/>
</dbReference>
<evidence type="ECO:0000256" key="4">
    <source>
        <dbReference type="ARBA" id="ARBA00022679"/>
    </source>
</evidence>
<dbReference type="InterPro" id="IPR003661">
    <property type="entry name" value="HisK_dim/P_dom"/>
</dbReference>
<dbReference type="InterPro" id="IPR001789">
    <property type="entry name" value="Sig_transdc_resp-reg_receiver"/>
</dbReference>
<dbReference type="Gene3D" id="3.40.50.2300">
    <property type="match status" value="1"/>
</dbReference>
<feature type="region of interest" description="Disordered" evidence="7">
    <location>
        <begin position="342"/>
        <end position="405"/>
    </location>
</feature>
<dbReference type="PROSITE" id="PS50110">
    <property type="entry name" value="RESPONSE_REGULATORY"/>
    <property type="match status" value="1"/>
</dbReference>
<dbReference type="SUPFAM" id="SSF55781">
    <property type="entry name" value="GAF domain-like"/>
    <property type="match status" value="1"/>
</dbReference>
<dbReference type="FunFam" id="1.10.287.130:FF:000023">
    <property type="entry name" value="Sensor histidine kinase/response regulator, putative"/>
    <property type="match status" value="1"/>
</dbReference>
<dbReference type="GO" id="GO:0000155">
    <property type="term" value="F:phosphorelay sensor kinase activity"/>
    <property type="evidence" value="ECO:0007669"/>
    <property type="project" value="InterPro"/>
</dbReference>
<dbReference type="SMART" id="SM00388">
    <property type="entry name" value="HisKA"/>
    <property type="match status" value="1"/>
</dbReference>
<dbReference type="InterPro" id="IPR029016">
    <property type="entry name" value="GAF-like_dom_sf"/>
</dbReference>
<dbReference type="GO" id="GO:0005886">
    <property type="term" value="C:plasma membrane"/>
    <property type="evidence" value="ECO:0007669"/>
    <property type="project" value="TreeGrafter"/>
</dbReference>
<evidence type="ECO:0000256" key="2">
    <source>
        <dbReference type="ARBA" id="ARBA00012438"/>
    </source>
</evidence>
<evidence type="ECO:0000256" key="3">
    <source>
        <dbReference type="ARBA" id="ARBA00022553"/>
    </source>
</evidence>
<keyword evidence="4" id="KW-0808">Transferase</keyword>
<evidence type="ECO:0000256" key="6">
    <source>
        <dbReference type="PROSITE-ProRule" id="PRU00169"/>
    </source>
</evidence>
<dbReference type="Gene3D" id="3.30.565.10">
    <property type="entry name" value="Histidine kinase-like ATPase, C-terminal domain"/>
    <property type="match status" value="1"/>
</dbReference>
<evidence type="ECO:0000256" key="1">
    <source>
        <dbReference type="ARBA" id="ARBA00000085"/>
    </source>
</evidence>
<gene>
    <name evidence="10" type="ORF">GSTUAT00003460001</name>
</gene>
<dbReference type="InterPro" id="IPR011006">
    <property type="entry name" value="CheY-like_superfamily"/>
</dbReference>
<feature type="domain" description="Histidine kinase" evidence="8">
    <location>
        <begin position="728"/>
        <end position="1048"/>
    </location>
</feature>
<proteinExistence type="predicted"/>
<feature type="compositionally biased region" description="Low complexity" evidence="7">
    <location>
        <begin position="52"/>
        <end position="64"/>
    </location>
</feature>
<dbReference type="SMART" id="SM00448">
    <property type="entry name" value="REC"/>
    <property type="match status" value="1"/>
</dbReference>
<dbReference type="InterPro" id="IPR005467">
    <property type="entry name" value="His_kinase_dom"/>
</dbReference>
<dbReference type="Gene3D" id="1.10.287.130">
    <property type="match status" value="1"/>
</dbReference>
<dbReference type="Pfam" id="PF00072">
    <property type="entry name" value="Response_reg"/>
    <property type="match status" value="1"/>
</dbReference>
<feature type="region of interest" description="Disordered" evidence="7">
    <location>
        <begin position="47"/>
        <end position="69"/>
    </location>
</feature>
<keyword evidence="3 6" id="KW-0597">Phosphoprotein</keyword>
<dbReference type="SMART" id="SM00387">
    <property type="entry name" value="HATPase_c"/>
    <property type="match status" value="1"/>
</dbReference>
<sequence length="1458" mass="157272">MAGPSSPSSLRFTGCGVRNGHGYNSGIGETLRSRELYKYFSSTLPPRTYYQPPSGNSSPTSPGGRLDHREDDVGLEVVSSEDPALSAFTLLTANLLNCKRSMISLVDDELVYMVAESTRSLSLTKPYTHDPEDGLWVGGCTTMPRDGGLCERTISLAPPEGLGGGEECIMIFELEDMAKEPEWEDHPDVSNWPYLRYYAGAPLRTKNGVSIGSVCVVDDKPRPGGLKEEGRRTMSKMAEIVMDHLERVRAENEMRRGKMMGVGMSRFVAANFLQAGAEFGDIRNDGRLRSVGGNIREEKLAEAEQLVWADGIRGQDHGKVDPGCEKEVIRRQPSIESHCSCKLDMPDQDLPGAEDSIDPLSPSEKSRPGGVLSNFRSSQLPLSFPFPDREDFGSPEAPFRSPRAYPPELSRKLSYCSQSTSGLATLSGNTSGFSGTNTTAPSASPAESLSSPTFKEPDYGYPSAPEARPRCRDGDDVENSFLSTFGRASVLIRSSLEADGVAFVDCDLGRNYGFEANLEDAVGQMPKPVDAYRDQRPLGCRRESGLFGYATTSSSSLANTLEGGGFFSNRDGETEELPFSIEALSEPFLRSLVDCCPQGRIFTYSKGADGECETVELECDIGCSEIVSTISGSDSTSIHPGGKRVCKTQIETLKKFLPGSRSLVFVPLYDFDGNLFAVGFAWSNSGTRVFCKDMEGTYMIAFGNSIMAEIGRLHSVSADRAKGDFISSVSHELRSPLHGILASAEFLSETNLDNFQRSFVDTVESCGRTLLDTINHVLDFSKLNSFDNRWGGRGRGSILGKERSVGTWSRLGGRSTTNDSGGIPPLRAGGEKDGGDYKGRLGYMRDFAGSAADVDNLTADTDLSAILEEVTEGVFAGYEFRGISTPGIMEDVGKVSRLGAGGRQIVGTKNDITVIMDIDRREDGWVFQTQPGALRRIFLNLGGNAIKYTDSGWVRIKLRAEDLPPNLGDDDEKSLVTLVFTDSGKGISREFLKTKLFTPFSQENPLVSGTGLGMSIVRQIVEMLGGEIDVKSELGKGTEVTVSLVLRKSNRGIAKPDADCDTGAGRDAGDWETEIESIRKKGRGKKVRLFGFDSPLEADIHTASISYLGGSFSRYISHWFGMTPTVEVSPCDANPDFIIAHEGPRVEEHLARQIRGLPGMEGGTPLIVICSNASRHETYQSLSGINGGGIVYFVSKPCGPRKLAKALAACIEKVETASRNCNAACLPPLTVPDTDSPWESTIGETGPRPTSGSGTGSARPVGFGRISWGTSNNKGAYDTKRPTVEAECDSYSTSPGPLCPAPLGKDEGRPETLHRELSASSVSSTISLGSTLVGTLPTALIVEDNPVNLMLLATFMKKRGYPFEKATNGLEALRAAESRPGDLQMPIMSGIESARAIRRLEKQNRAKGSVIIALTGLAAASDKVEAYAAGIDLFMVKPVSFKQLESTMKEYALISGEA</sequence>
<dbReference type="Gene3D" id="3.30.450.40">
    <property type="match status" value="1"/>
</dbReference>
<evidence type="ECO:0000259" key="9">
    <source>
        <dbReference type="PROSITE" id="PS50110"/>
    </source>
</evidence>
<dbReference type="CDD" id="cd17546">
    <property type="entry name" value="REC_hyHK_CKI1_RcsC-like"/>
    <property type="match status" value="1"/>
</dbReference>
<dbReference type="PROSITE" id="PS50109">
    <property type="entry name" value="HIS_KIN"/>
    <property type="match status" value="1"/>
</dbReference>
<evidence type="ECO:0000259" key="8">
    <source>
        <dbReference type="PROSITE" id="PS50109"/>
    </source>
</evidence>
<dbReference type="EMBL" id="LN890990">
    <property type="protein sequence ID" value="CUS12495.1"/>
    <property type="molecule type" value="Genomic_DNA"/>
</dbReference>
<protein>
    <recommendedName>
        <fullName evidence="2">histidine kinase</fullName>
        <ecNumber evidence="2">2.7.13.3</ecNumber>
    </recommendedName>
</protein>
<comment type="catalytic activity">
    <reaction evidence="1">
        <text>ATP + protein L-histidine = ADP + protein N-phospho-L-histidine.</text>
        <dbReference type="EC" id="2.7.13.3"/>
    </reaction>
</comment>
<feature type="region of interest" description="Disordered" evidence="7">
    <location>
        <begin position="1287"/>
        <end position="1309"/>
    </location>
</feature>
<dbReference type="PANTHER" id="PTHR43047">
    <property type="entry name" value="TWO-COMPONENT HISTIDINE PROTEIN KINASE"/>
    <property type="match status" value="1"/>
</dbReference>
<feature type="region of interest" description="Disordered" evidence="7">
    <location>
        <begin position="1235"/>
        <end position="1258"/>
    </location>
</feature>